<dbReference type="Gene3D" id="2.115.10.20">
    <property type="entry name" value="Glycosyl hydrolase domain, family 43"/>
    <property type="match status" value="1"/>
</dbReference>
<evidence type="ECO:0000313" key="8">
    <source>
        <dbReference type="Proteomes" id="UP001144280"/>
    </source>
</evidence>
<dbReference type="SUPFAM" id="SSF49899">
    <property type="entry name" value="Concanavalin A-like lectins/glucanases"/>
    <property type="match status" value="1"/>
</dbReference>
<dbReference type="Proteomes" id="UP001144280">
    <property type="component" value="Unassembled WGS sequence"/>
</dbReference>
<keyword evidence="8" id="KW-1185">Reference proteome</keyword>
<dbReference type="InterPro" id="IPR013320">
    <property type="entry name" value="ConA-like_dom_sf"/>
</dbReference>
<evidence type="ECO:0000256" key="2">
    <source>
        <dbReference type="ARBA" id="ARBA00022801"/>
    </source>
</evidence>
<dbReference type="PANTHER" id="PTHR42812:SF12">
    <property type="entry name" value="BETA-XYLOSIDASE-RELATED"/>
    <property type="match status" value="1"/>
</dbReference>
<protein>
    <submittedName>
        <fullName evidence="7">Glycoside hydrolase 43 family protein</fullName>
    </submittedName>
</protein>
<evidence type="ECO:0000256" key="5">
    <source>
        <dbReference type="SAM" id="MobiDB-lite"/>
    </source>
</evidence>
<reference evidence="7" key="1">
    <citation type="submission" date="2022-12" db="EMBL/GenBank/DDBJ databases">
        <title>New Phytohabitans aurantiacus sp. RD004123 nov., an actinomycete isolated from soil.</title>
        <authorList>
            <person name="Triningsih D.W."/>
            <person name="Harunari E."/>
            <person name="Igarashi Y."/>
        </authorList>
    </citation>
    <scope>NUCLEOTIDE SEQUENCE</scope>
    <source>
        <strain evidence="7">RD004123</strain>
    </source>
</reference>
<organism evidence="7 8">
    <name type="scientific">Phytohabitans aurantiacus</name>
    <dbReference type="NCBI Taxonomy" id="3016789"/>
    <lineage>
        <taxon>Bacteria</taxon>
        <taxon>Bacillati</taxon>
        <taxon>Actinomycetota</taxon>
        <taxon>Actinomycetes</taxon>
        <taxon>Micromonosporales</taxon>
        <taxon>Micromonosporaceae</taxon>
    </lineage>
</organism>
<dbReference type="PANTHER" id="PTHR42812">
    <property type="entry name" value="BETA-XYLOSIDASE"/>
    <property type="match status" value="1"/>
</dbReference>
<dbReference type="InterPro" id="IPR051795">
    <property type="entry name" value="Glycosyl_Hydrlase_43"/>
</dbReference>
<accession>A0ABQ5R471</accession>
<keyword evidence="2 4" id="KW-0378">Hydrolase</keyword>
<dbReference type="InterPro" id="IPR041542">
    <property type="entry name" value="GH43_C2"/>
</dbReference>
<dbReference type="Pfam" id="PF04616">
    <property type="entry name" value="Glyco_hydro_43"/>
    <property type="match status" value="1"/>
</dbReference>
<evidence type="ECO:0000259" key="6">
    <source>
        <dbReference type="Pfam" id="PF17851"/>
    </source>
</evidence>
<comment type="caution">
    <text evidence="7">The sequence shown here is derived from an EMBL/GenBank/DDBJ whole genome shotgun (WGS) entry which is preliminary data.</text>
</comment>
<proteinExistence type="inferred from homology"/>
<dbReference type="CDD" id="cd18617">
    <property type="entry name" value="GH43_XynB-like"/>
    <property type="match status" value="1"/>
</dbReference>
<evidence type="ECO:0000313" key="7">
    <source>
        <dbReference type="EMBL" id="GLI01008.1"/>
    </source>
</evidence>
<feature type="region of interest" description="Disordered" evidence="5">
    <location>
        <begin position="347"/>
        <end position="367"/>
    </location>
</feature>
<evidence type="ECO:0000256" key="4">
    <source>
        <dbReference type="RuleBase" id="RU361187"/>
    </source>
</evidence>
<feature type="domain" description="Beta-xylosidase C-terminal Concanavalin A-like" evidence="6">
    <location>
        <begin position="345"/>
        <end position="531"/>
    </location>
</feature>
<evidence type="ECO:0000256" key="1">
    <source>
        <dbReference type="ARBA" id="ARBA00009865"/>
    </source>
</evidence>
<name>A0ABQ5R471_9ACTN</name>
<dbReference type="InterPro" id="IPR006710">
    <property type="entry name" value="Glyco_hydro_43"/>
</dbReference>
<dbReference type="SUPFAM" id="SSF75005">
    <property type="entry name" value="Arabinanase/levansucrase/invertase"/>
    <property type="match status" value="1"/>
</dbReference>
<dbReference type="Pfam" id="PF17851">
    <property type="entry name" value="GH43_C2"/>
    <property type="match status" value="1"/>
</dbReference>
<gene>
    <name evidence="7" type="ORF">Pa4123_62840</name>
</gene>
<sequence>MRLLAVDGIADLHYAPPRKRYRKHLESFEPLEDVIVSTAGWVDGTFANPVIAGMHPDPSVCRVGEDFYLACSSFEYFPGVPIFHSRDLVRWEQIGNALDRPSQLCLPAETPSSGGVYAPTLRHHDGRFWLITTNVAPGGGTLIFTATDAAGPWSEPIRVPGVGIDPDLAWDDDGNCWCTFAGIHQVRIDPHTGQPLEQPRRLWSGAPGAQAPEAPHLYRIGDHWYLLIAEGGTERGHAVSIARGPAPDGPFEPCPANPILTHRGTNKPIQNTGHADLVQATDGSWWLVLLGVRPRGGTPGWHVLGRETFLVPVTWVDGWPVAGDLRPAMPAPAWSPHLAAAQPVRDDFDEENPHPRWVSPRSRPDDSWSLKDRPGWLTLYARGGSLDDPDVTFVGRRQQHLSCRIRTLIDPAEGSGGLAARLDESHHYEIEVGGGEVRVMARTGPVRPVVATRSVPAGPIRLRVDVAGSDGWHPRAEPDRLRLGIEDDRGEFDVLAELDGRYLSTEVAGGFTGRVLGMYAAAGTVHFDWFDDEPVA</sequence>
<keyword evidence="3 4" id="KW-0326">Glycosidase</keyword>
<evidence type="ECO:0000256" key="3">
    <source>
        <dbReference type="ARBA" id="ARBA00023295"/>
    </source>
</evidence>
<dbReference type="GO" id="GO:0016787">
    <property type="term" value="F:hydrolase activity"/>
    <property type="evidence" value="ECO:0007669"/>
    <property type="project" value="UniProtKB-KW"/>
</dbReference>
<dbReference type="InterPro" id="IPR023296">
    <property type="entry name" value="Glyco_hydro_beta-prop_sf"/>
</dbReference>
<comment type="similarity">
    <text evidence="1 4">Belongs to the glycosyl hydrolase 43 family.</text>
</comment>
<dbReference type="Gene3D" id="2.60.120.200">
    <property type="match status" value="1"/>
</dbReference>
<dbReference type="EMBL" id="BSDI01000039">
    <property type="protein sequence ID" value="GLI01008.1"/>
    <property type="molecule type" value="Genomic_DNA"/>
</dbReference>